<evidence type="ECO:0000313" key="3">
    <source>
        <dbReference type="Proteomes" id="UP001175228"/>
    </source>
</evidence>
<dbReference type="Proteomes" id="UP001175228">
    <property type="component" value="Unassembled WGS sequence"/>
</dbReference>
<gene>
    <name evidence="2" type="ORF">EDD18DRAFT_1329557</name>
</gene>
<feature type="region of interest" description="Disordered" evidence="1">
    <location>
        <begin position="1"/>
        <end position="24"/>
    </location>
</feature>
<dbReference type="AlphaFoldDB" id="A0AA39QER6"/>
<reference evidence="2" key="1">
    <citation type="submission" date="2023-06" db="EMBL/GenBank/DDBJ databases">
        <authorList>
            <consortium name="Lawrence Berkeley National Laboratory"/>
            <person name="Ahrendt S."/>
            <person name="Sahu N."/>
            <person name="Indic B."/>
            <person name="Wong-Bajracharya J."/>
            <person name="Merenyi Z."/>
            <person name="Ke H.-M."/>
            <person name="Monk M."/>
            <person name="Kocsube S."/>
            <person name="Drula E."/>
            <person name="Lipzen A."/>
            <person name="Balint B."/>
            <person name="Henrissat B."/>
            <person name="Andreopoulos B."/>
            <person name="Martin F.M."/>
            <person name="Harder C.B."/>
            <person name="Rigling D."/>
            <person name="Ford K.L."/>
            <person name="Foster G.D."/>
            <person name="Pangilinan J."/>
            <person name="Papanicolaou A."/>
            <person name="Barry K."/>
            <person name="LaButti K."/>
            <person name="Viragh M."/>
            <person name="Koriabine M."/>
            <person name="Yan M."/>
            <person name="Riley R."/>
            <person name="Champramary S."/>
            <person name="Plett K.L."/>
            <person name="Tsai I.J."/>
            <person name="Slot J."/>
            <person name="Sipos G."/>
            <person name="Plett J."/>
            <person name="Nagy L.G."/>
            <person name="Grigoriev I.V."/>
        </authorList>
    </citation>
    <scope>NUCLEOTIDE SEQUENCE</scope>
    <source>
        <strain evidence="2">HWK02</strain>
    </source>
</reference>
<comment type="caution">
    <text evidence="2">The sequence shown here is derived from an EMBL/GenBank/DDBJ whole genome shotgun (WGS) entry which is preliminary data.</text>
</comment>
<evidence type="ECO:0000256" key="1">
    <source>
        <dbReference type="SAM" id="MobiDB-lite"/>
    </source>
</evidence>
<name>A0AA39QER6_9AGAR</name>
<protein>
    <recommendedName>
        <fullName evidence="4">Reverse transcriptase zinc-binding domain-containing protein</fullName>
    </recommendedName>
</protein>
<dbReference type="EMBL" id="JAUEPU010000008">
    <property type="protein sequence ID" value="KAK0500541.1"/>
    <property type="molecule type" value="Genomic_DNA"/>
</dbReference>
<proteinExistence type="predicted"/>
<evidence type="ECO:0008006" key="4">
    <source>
        <dbReference type="Google" id="ProtNLM"/>
    </source>
</evidence>
<evidence type="ECO:0000313" key="2">
    <source>
        <dbReference type="EMBL" id="KAK0500541.1"/>
    </source>
</evidence>
<feature type="compositionally biased region" description="Basic and acidic residues" evidence="1">
    <location>
        <begin position="1"/>
        <end position="13"/>
    </location>
</feature>
<keyword evidence="3" id="KW-1185">Reference proteome</keyword>
<accession>A0AA39QER6</accession>
<organism evidence="2 3">
    <name type="scientific">Armillaria luteobubalina</name>
    <dbReference type="NCBI Taxonomy" id="153913"/>
    <lineage>
        <taxon>Eukaryota</taxon>
        <taxon>Fungi</taxon>
        <taxon>Dikarya</taxon>
        <taxon>Basidiomycota</taxon>
        <taxon>Agaricomycotina</taxon>
        <taxon>Agaricomycetes</taxon>
        <taxon>Agaricomycetidae</taxon>
        <taxon>Agaricales</taxon>
        <taxon>Marasmiineae</taxon>
        <taxon>Physalacriaceae</taxon>
        <taxon>Armillaria</taxon>
    </lineage>
</organism>
<sequence>MSSKQDIQKDRGHANSPMSPDSTSDKVLGALLSFIGSSRLSDSHGQDSHQTLGLITHVQRVPNDTSSTGTNEVPTKARYHGHNTDPKAQVPNVNVSRQPIAFNQDTMHLLMHAPEHSDFPVYMTCLDSPSEISLYTAYVPDSISPTQVYELSAEDIEQHQDIFKSPQDRGHKIDPPQEQVPMEEYASSPTNLNAMKWREVITATVMLDSVSTDRARYVCDEESHQDQERTFNKQLTDQGNLAAAFRIFTNGKMEELQAMSQSEAYKAIKVAKTRSSGKLYQKQVQRRKTRMNLERTRTATEVLTGRQPTDKLIWSGIRRKEFSNSVKLFLWMTMHDAYKVGSWWENIPGYEQRGSRAKCNQTETMEHILFECEEHS</sequence>
<feature type="compositionally biased region" description="Polar residues" evidence="1">
    <location>
        <begin position="62"/>
        <end position="73"/>
    </location>
</feature>
<feature type="region of interest" description="Disordered" evidence="1">
    <location>
        <begin position="61"/>
        <end position="90"/>
    </location>
</feature>